<evidence type="ECO:0000259" key="2">
    <source>
        <dbReference type="Pfam" id="PF14111"/>
    </source>
</evidence>
<sequence length="176" mass="19392">MTQPSEEVSLLISKTAGLSCDDESLDLEADTENAVNATNLSLVGKLIIDRAVSLNTVRAVASKAWNFPGGLVITPLAINTFLFGFNKVNDRRRIFNSGPWSMVGAHLVLKAWSPSLVLEEIDFTYSPFWLQIHGLPPDHKTVRNVEKIGAVLGKVILVDFTSKEVLLWQNFLKSQG</sequence>
<keyword evidence="1" id="KW-0472">Membrane</keyword>
<feature type="domain" description="DUF4283" evidence="2">
    <location>
        <begin position="38"/>
        <end position="119"/>
    </location>
</feature>
<keyword evidence="1" id="KW-0812">Transmembrane</keyword>
<dbReference type="Pfam" id="PF14111">
    <property type="entry name" value="DUF4283"/>
    <property type="match status" value="1"/>
</dbReference>
<accession>A0AAP0RM52</accession>
<evidence type="ECO:0000256" key="1">
    <source>
        <dbReference type="SAM" id="Phobius"/>
    </source>
</evidence>
<comment type="caution">
    <text evidence="3">The sequence shown here is derived from an EMBL/GenBank/DDBJ whole genome shotgun (WGS) entry which is preliminary data.</text>
</comment>
<protein>
    <recommendedName>
        <fullName evidence="2">DUF4283 domain-containing protein</fullName>
    </recommendedName>
</protein>
<reference evidence="3 4" key="1">
    <citation type="journal article" date="2024" name="Plant J.">
        <title>Genome sequences and population genomics reveal climatic adaptation and genomic divergence between two closely related sweetgum species.</title>
        <authorList>
            <person name="Xu W.Q."/>
            <person name="Ren C.Q."/>
            <person name="Zhang X.Y."/>
            <person name="Comes H.P."/>
            <person name="Liu X.H."/>
            <person name="Li Y.G."/>
            <person name="Kettle C.J."/>
            <person name="Jalonen R."/>
            <person name="Gaisberger H."/>
            <person name="Ma Y.Z."/>
            <person name="Qiu Y.X."/>
        </authorList>
    </citation>
    <scope>NUCLEOTIDE SEQUENCE [LARGE SCALE GENOMIC DNA]</scope>
    <source>
        <strain evidence="3">Hangzhou</strain>
    </source>
</reference>
<evidence type="ECO:0000313" key="4">
    <source>
        <dbReference type="Proteomes" id="UP001415857"/>
    </source>
</evidence>
<dbReference type="AlphaFoldDB" id="A0AAP0RM52"/>
<dbReference type="Proteomes" id="UP001415857">
    <property type="component" value="Unassembled WGS sequence"/>
</dbReference>
<name>A0AAP0RM52_LIQFO</name>
<keyword evidence="4" id="KW-1185">Reference proteome</keyword>
<dbReference type="InterPro" id="IPR025558">
    <property type="entry name" value="DUF4283"/>
</dbReference>
<feature type="transmembrane region" description="Helical" evidence="1">
    <location>
        <begin position="65"/>
        <end position="85"/>
    </location>
</feature>
<dbReference type="PANTHER" id="PTHR31286">
    <property type="entry name" value="GLYCINE-RICH CELL WALL STRUCTURAL PROTEIN 1.8-LIKE"/>
    <property type="match status" value="1"/>
</dbReference>
<gene>
    <name evidence="3" type="ORF">L1049_028214</name>
</gene>
<dbReference type="EMBL" id="JBBPBK010000009">
    <property type="protein sequence ID" value="KAK9278641.1"/>
    <property type="molecule type" value="Genomic_DNA"/>
</dbReference>
<evidence type="ECO:0000313" key="3">
    <source>
        <dbReference type="EMBL" id="KAK9278641.1"/>
    </source>
</evidence>
<keyword evidence="1" id="KW-1133">Transmembrane helix</keyword>
<dbReference type="PANTHER" id="PTHR31286:SF178">
    <property type="entry name" value="DUF4283 DOMAIN-CONTAINING PROTEIN"/>
    <property type="match status" value="1"/>
</dbReference>
<proteinExistence type="predicted"/>
<organism evidence="3 4">
    <name type="scientific">Liquidambar formosana</name>
    <name type="common">Formosan gum</name>
    <dbReference type="NCBI Taxonomy" id="63359"/>
    <lineage>
        <taxon>Eukaryota</taxon>
        <taxon>Viridiplantae</taxon>
        <taxon>Streptophyta</taxon>
        <taxon>Embryophyta</taxon>
        <taxon>Tracheophyta</taxon>
        <taxon>Spermatophyta</taxon>
        <taxon>Magnoliopsida</taxon>
        <taxon>eudicotyledons</taxon>
        <taxon>Gunneridae</taxon>
        <taxon>Pentapetalae</taxon>
        <taxon>Saxifragales</taxon>
        <taxon>Altingiaceae</taxon>
        <taxon>Liquidambar</taxon>
    </lineage>
</organism>
<dbReference type="InterPro" id="IPR040256">
    <property type="entry name" value="At4g02000-like"/>
</dbReference>